<accession>A0A1Y5S6V8</accession>
<dbReference type="InterPro" id="IPR014543">
    <property type="entry name" value="UCP028291"/>
</dbReference>
<evidence type="ECO:0008006" key="3">
    <source>
        <dbReference type="Google" id="ProtNLM"/>
    </source>
</evidence>
<dbReference type="RefSeq" id="WP_085853402.1">
    <property type="nucleotide sequence ID" value="NZ_FOPF01000003.1"/>
</dbReference>
<keyword evidence="2" id="KW-1185">Reference proteome</keyword>
<organism evidence="1 2">
    <name type="scientific">Palleronia marisminoris</name>
    <dbReference type="NCBI Taxonomy" id="315423"/>
    <lineage>
        <taxon>Bacteria</taxon>
        <taxon>Pseudomonadati</taxon>
        <taxon>Pseudomonadota</taxon>
        <taxon>Alphaproteobacteria</taxon>
        <taxon>Rhodobacterales</taxon>
        <taxon>Roseobacteraceae</taxon>
        <taxon>Palleronia</taxon>
    </lineage>
</organism>
<reference evidence="1 2" key="1">
    <citation type="submission" date="2017-03" db="EMBL/GenBank/DDBJ databases">
        <authorList>
            <person name="Afonso C.L."/>
            <person name="Miller P.J."/>
            <person name="Scott M.A."/>
            <person name="Spackman E."/>
            <person name="Goraichik I."/>
            <person name="Dimitrov K.M."/>
            <person name="Suarez D.L."/>
            <person name="Swayne D.E."/>
        </authorList>
    </citation>
    <scope>NUCLEOTIDE SEQUENCE [LARGE SCALE GENOMIC DNA]</scope>
    <source>
        <strain evidence="1 2">CECT 7066</strain>
    </source>
</reference>
<dbReference type="Proteomes" id="UP000193870">
    <property type="component" value="Unassembled WGS sequence"/>
</dbReference>
<sequence length="99" mass="11257">MQDPIHDAGTFESANARQYMKQLCKHFAHKVETRLTDDTGEIDFPFGKAHLEATDARLDVRLAAPDEDGLLKARQVIDNHLCRFAFREEVKTVTWQSAA</sequence>
<proteinExistence type="predicted"/>
<dbReference type="AlphaFoldDB" id="A0A1Y5S6V8"/>
<dbReference type="PIRSF" id="PIRSF028291">
    <property type="entry name" value="UCP028291"/>
    <property type="match status" value="1"/>
</dbReference>
<dbReference type="OrthoDB" id="9806511at2"/>
<name>A0A1Y5S6V8_9RHOB</name>
<evidence type="ECO:0000313" key="2">
    <source>
        <dbReference type="Proteomes" id="UP000193870"/>
    </source>
</evidence>
<dbReference type="EMBL" id="FWFV01000003">
    <property type="protein sequence ID" value="SLN33753.1"/>
    <property type="molecule type" value="Genomic_DNA"/>
</dbReference>
<dbReference type="Gene3D" id="3.30.310.50">
    <property type="entry name" value="Alpha-D-phosphohexomutase, C-terminal domain"/>
    <property type="match status" value="1"/>
</dbReference>
<protein>
    <recommendedName>
        <fullName evidence="3">2,4-dihydroxyhept-2-ene-1,7-dioic acid aldolase</fullName>
    </recommendedName>
</protein>
<dbReference type="Pfam" id="PF09981">
    <property type="entry name" value="DUF2218"/>
    <property type="match status" value="1"/>
</dbReference>
<evidence type="ECO:0000313" key="1">
    <source>
        <dbReference type="EMBL" id="SLN33753.1"/>
    </source>
</evidence>
<dbReference type="STRING" id="315423.SAMN04488020_103109"/>
<gene>
    <name evidence="1" type="ORF">PAM7066_01389</name>
</gene>